<keyword evidence="1" id="KW-0732">Signal</keyword>
<name>A0AAJ7S8C6_9HYME</name>
<evidence type="ECO:0000313" key="5">
    <source>
        <dbReference type="RefSeq" id="XP_026673226.1"/>
    </source>
</evidence>
<dbReference type="KEGG" id="ccal:108629576"/>
<dbReference type="RefSeq" id="XP_026673226.1">
    <property type="nucleotide sequence ID" value="XM_026817425.1"/>
</dbReference>
<protein>
    <submittedName>
        <fullName evidence="3 4">Uncharacterized protein LOC108629576</fullName>
    </submittedName>
</protein>
<evidence type="ECO:0000313" key="4">
    <source>
        <dbReference type="RefSeq" id="XP_026673225.1"/>
    </source>
</evidence>
<feature type="chain" id="PRO_5044709225" evidence="1">
    <location>
        <begin position="19"/>
        <end position="153"/>
    </location>
</feature>
<feature type="signal peptide" evidence="1">
    <location>
        <begin position="1"/>
        <end position="18"/>
    </location>
</feature>
<dbReference type="AlphaFoldDB" id="A0AAJ7S8C6"/>
<keyword evidence="2" id="KW-1185">Reference proteome</keyword>
<organism evidence="2 5">
    <name type="scientific">Ceratina calcarata</name>
    <dbReference type="NCBI Taxonomy" id="156304"/>
    <lineage>
        <taxon>Eukaryota</taxon>
        <taxon>Metazoa</taxon>
        <taxon>Ecdysozoa</taxon>
        <taxon>Arthropoda</taxon>
        <taxon>Hexapoda</taxon>
        <taxon>Insecta</taxon>
        <taxon>Pterygota</taxon>
        <taxon>Neoptera</taxon>
        <taxon>Endopterygota</taxon>
        <taxon>Hymenoptera</taxon>
        <taxon>Apocrita</taxon>
        <taxon>Aculeata</taxon>
        <taxon>Apoidea</taxon>
        <taxon>Anthophila</taxon>
        <taxon>Apidae</taxon>
        <taxon>Ceratina</taxon>
        <taxon>Zadontomerus</taxon>
    </lineage>
</organism>
<dbReference type="RefSeq" id="XP_026673225.1">
    <property type="nucleotide sequence ID" value="XM_026817424.1"/>
</dbReference>
<proteinExistence type="predicted"/>
<evidence type="ECO:0000313" key="3">
    <source>
        <dbReference type="RefSeq" id="XP_017887822.1"/>
    </source>
</evidence>
<dbReference type="Proteomes" id="UP000694925">
    <property type="component" value="Unplaced"/>
</dbReference>
<reference evidence="3 4" key="1">
    <citation type="submission" date="2025-04" db="UniProtKB">
        <authorList>
            <consortium name="RefSeq"/>
        </authorList>
    </citation>
    <scope>IDENTIFICATION</scope>
    <source>
        <tissue evidence="3 4">Whole body</tissue>
    </source>
</reference>
<dbReference type="GeneID" id="108629576"/>
<gene>
    <name evidence="3 4 5" type="primary">LOC108629576</name>
</gene>
<sequence length="153" mass="16551">MFQRLIVVFIACQILVQAYGIDVSRDKNVQLQLNNNDALPKTKLLANSPEERGPGFIGDLVFGQRYADETVFRRVIEFNNPSNVVQATTLDVSVTSGAIHYLSARNVQGSHAVVCGNSNVLGSSRTSISLRVLPNSLATLNLIVAAHDGRTGN</sequence>
<accession>A0AAJ7S8C6</accession>
<evidence type="ECO:0000256" key="1">
    <source>
        <dbReference type="SAM" id="SignalP"/>
    </source>
</evidence>
<dbReference type="RefSeq" id="XP_017887822.1">
    <property type="nucleotide sequence ID" value="XM_018032333.2"/>
</dbReference>
<evidence type="ECO:0000313" key="2">
    <source>
        <dbReference type="Proteomes" id="UP000694925"/>
    </source>
</evidence>